<dbReference type="Proteomes" id="UP000319671">
    <property type="component" value="Unassembled WGS sequence"/>
</dbReference>
<feature type="signal peptide" evidence="1">
    <location>
        <begin position="1"/>
        <end position="26"/>
    </location>
</feature>
<comment type="caution">
    <text evidence="3">The sequence shown here is derived from an EMBL/GenBank/DDBJ whole genome shotgun (WGS) entry which is preliminary data.</text>
</comment>
<dbReference type="InterPro" id="IPR013783">
    <property type="entry name" value="Ig-like_fold"/>
</dbReference>
<dbReference type="AlphaFoldDB" id="A0A561DCP4"/>
<gene>
    <name evidence="3" type="ORF">FB550_106227</name>
</gene>
<accession>A0A561DCP4</accession>
<proteinExistence type="predicted"/>
<dbReference type="EMBL" id="VIVN01000006">
    <property type="protein sequence ID" value="TWE01170.1"/>
    <property type="molecule type" value="Genomic_DNA"/>
</dbReference>
<feature type="chain" id="PRO_5021768466" description="Bacterial Ig domain-containing protein" evidence="1">
    <location>
        <begin position="27"/>
        <end position="457"/>
    </location>
</feature>
<dbReference type="InterPro" id="IPR041498">
    <property type="entry name" value="Big_6"/>
</dbReference>
<feature type="domain" description="Bacterial Ig" evidence="2">
    <location>
        <begin position="212"/>
        <end position="291"/>
    </location>
</feature>
<keyword evidence="4" id="KW-1185">Reference proteome</keyword>
<dbReference type="Gene3D" id="2.60.40.10">
    <property type="entry name" value="Immunoglobulins"/>
    <property type="match status" value="3"/>
</dbReference>
<dbReference type="Pfam" id="PF17936">
    <property type="entry name" value="Big_6"/>
    <property type="match status" value="3"/>
</dbReference>
<keyword evidence="1" id="KW-0732">Signal</keyword>
<evidence type="ECO:0000313" key="3">
    <source>
        <dbReference type="EMBL" id="TWE01170.1"/>
    </source>
</evidence>
<reference evidence="3 4" key="1">
    <citation type="submission" date="2019-06" db="EMBL/GenBank/DDBJ databases">
        <title>Sorghum-associated microbial communities from plants grown in Nebraska, USA.</title>
        <authorList>
            <person name="Schachtman D."/>
        </authorList>
    </citation>
    <scope>NUCLEOTIDE SEQUENCE [LARGE SCALE GENOMIC DNA]</scope>
    <source>
        <strain evidence="3 4">2482</strain>
    </source>
</reference>
<dbReference type="RefSeq" id="WP_144565824.1">
    <property type="nucleotide sequence ID" value="NZ_VIVN01000006.1"/>
</dbReference>
<organism evidence="3 4">
    <name type="scientific">Neobacillus bataviensis</name>
    <dbReference type="NCBI Taxonomy" id="220685"/>
    <lineage>
        <taxon>Bacteria</taxon>
        <taxon>Bacillati</taxon>
        <taxon>Bacillota</taxon>
        <taxon>Bacilli</taxon>
        <taxon>Bacillales</taxon>
        <taxon>Bacillaceae</taxon>
        <taxon>Neobacillus</taxon>
    </lineage>
</organism>
<sequence length="457" mass="49141">MKALKTLFSSLVVVCLFIIIPSVAFGQTNGEPAKSISKTNIQLNKSIGKTIIKTTPPSSLIKSKIKGQSYTDAGDYQFVTDGQYVDLLSDSYYTYHDIYFGTVSNYSSDKMDIQVIDSSDYAYYKDTITTIEFYKNIGSTLSFAGYTQFDTSGYYNTNLHSYVTKADYSNQQYIYIRLGLSDTIYDTYYSDTTLFKVKNPYYVAPVVDTTPPAKPYVRAISDKDTTVSGTAEANSTVYGKLGTTTIGSGKADSSGNYSFTISSQKAGTTLTFFAQDAAGNKSGTVSVKVADKTAPANPTVYSVGDNQTIVNGKTEANAKVTIKLGSTVLGQGTASSTGDFIIKLSAVQKADTTLTIYATDLAGNQSSGTSLKVLDKTPPATPTVNKVTYLSKSVTGTGEKGSTIYIYKGTTLIGKATVDSYGKYSATISLQVKGSKLEVISMDKAYNQSKSVYVTVY</sequence>
<dbReference type="NCBIfam" id="NF033510">
    <property type="entry name" value="Ca_tandemer"/>
    <property type="match status" value="2"/>
</dbReference>
<evidence type="ECO:0000256" key="1">
    <source>
        <dbReference type="SAM" id="SignalP"/>
    </source>
</evidence>
<name>A0A561DCP4_9BACI</name>
<evidence type="ECO:0000313" key="4">
    <source>
        <dbReference type="Proteomes" id="UP000319671"/>
    </source>
</evidence>
<feature type="domain" description="Bacterial Ig" evidence="2">
    <location>
        <begin position="294"/>
        <end position="375"/>
    </location>
</feature>
<protein>
    <recommendedName>
        <fullName evidence="2">Bacterial Ig domain-containing protein</fullName>
    </recommendedName>
</protein>
<evidence type="ECO:0000259" key="2">
    <source>
        <dbReference type="Pfam" id="PF17936"/>
    </source>
</evidence>
<feature type="domain" description="Bacterial Ig" evidence="2">
    <location>
        <begin position="379"/>
        <end position="456"/>
    </location>
</feature>